<comment type="subcellular location">
    <subcellularLocation>
        <location evidence="18">Cytoplasm</location>
    </subcellularLocation>
</comment>
<evidence type="ECO:0000256" key="11">
    <source>
        <dbReference type="ARBA" id="ARBA00022917"/>
    </source>
</evidence>
<dbReference type="InterPro" id="IPR008829">
    <property type="entry name" value="SepSecS/SepCysS"/>
</dbReference>
<evidence type="ECO:0000256" key="10">
    <source>
        <dbReference type="ARBA" id="ARBA00022898"/>
    </source>
</evidence>
<comment type="subunit">
    <text evidence="13">Homotetramer formed by a catalytic dimer and a non-catalytic dimer serving as a binding platform that orients tRNASec for catalysis. Each tetramer binds the CCA ends of two tRNAs which point to the active sites of the catalytic dimer.</text>
</comment>
<comment type="caution">
    <text evidence="22">The sequence shown here is derived from an EMBL/GenBank/DDBJ whole genome shotgun (WGS) entry which is preliminary data.</text>
</comment>
<evidence type="ECO:0000256" key="17">
    <source>
        <dbReference type="ARBA" id="ARBA00048808"/>
    </source>
</evidence>
<feature type="binding site" evidence="19">
    <location>
        <position position="462"/>
    </location>
    <ligand>
        <name>tRNA</name>
        <dbReference type="ChEBI" id="CHEBI:17843"/>
    </ligand>
</feature>
<comment type="similarity">
    <text evidence="4 18">Belongs to the SepSecS family.</text>
</comment>
<evidence type="ECO:0000256" key="12">
    <source>
        <dbReference type="ARBA" id="ARBA00023266"/>
    </source>
</evidence>
<dbReference type="PANTHER" id="PTHR12944">
    <property type="entry name" value="SOLUBLE LIVER ANTIGEN/LIVER PANCREAS ANTIGEN"/>
    <property type="match status" value="1"/>
</dbReference>
<evidence type="ECO:0000256" key="6">
    <source>
        <dbReference type="ARBA" id="ARBA00021963"/>
    </source>
</evidence>
<evidence type="ECO:0000256" key="13">
    <source>
        <dbReference type="ARBA" id="ARBA00026053"/>
    </source>
</evidence>
<comment type="cofactor">
    <cofactor evidence="1 18 20">
        <name>pyridoxal 5'-phosphate</name>
        <dbReference type="ChEBI" id="CHEBI:597326"/>
    </cofactor>
</comment>
<dbReference type="Gene3D" id="3.40.640.10">
    <property type="entry name" value="Type I PLP-dependent aspartate aminotransferase-like (Major domain)"/>
    <property type="match status" value="1"/>
</dbReference>
<comment type="function">
    <text evidence="2 18">Converts O-phosphoseryl-tRNA(Sec) to selenocysteinyl-tRNA(Sec) required for selenoprotein biosynthesis.</text>
</comment>
<evidence type="ECO:0000256" key="5">
    <source>
        <dbReference type="ARBA" id="ARBA00012464"/>
    </source>
</evidence>
<feature type="binding site" evidence="19">
    <location>
        <position position="98"/>
    </location>
    <ligand>
        <name>substrate</name>
    </ligand>
</feature>
<dbReference type="GO" id="GO:0001514">
    <property type="term" value="P:selenocysteine incorporation"/>
    <property type="evidence" value="ECO:0007669"/>
    <property type="project" value="TreeGrafter"/>
</dbReference>
<dbReference type="GO" id="GO:0000049">
    <property type="term" value="F:tRNA binding"/>
    <property type="evidence" value="ECO:0007669"/>
    <property type="project" value="UniProtKB-UniRule"/>
</dbReference>
<feature type="binding site" evidence="19">
    <location>
        <position position="314"/>
    </location>
    <ligand>
        <name>substrate</name>
    </ligand>
</feature>
<gene>
    <name evidence="22" type="ORF">EDS130_LOCUS4223</name>
</gene>
<dbReference type="GO" id="GO:0098621">
    <property type="term" value="F:O-phosphoseryl-tRNA(Sec) selenium transferase activity"/>
    <property type="evidence" value="ECO:0007669"/>
    <property type="project" value="UniProtKB-EC"/>
</dbReference>
<dbReference type="SUPFAM" id="SSF53383">
    <property type="entry name" value="PLP-dependent transferases"/>
    <property type="match status" value="1"/>
</dbReference>
<comment type="pathway">
    <text evidence="3 18">Aminoacyl-tRNA biosynthesis; selenocysteinyl-tRNA(Sec) biosynthesis; selenocysteinyl-tRNA(Sec) from L-seryl-tRNA(Sec) (archaeal/eukaryal route): step 2/2.</text>
</comment>
<protein>
    <recommendedName>
        <fullName evidence="6 18">O-phosphoseryl-tRNA(Sec) selenium transferase</fullName>
        <ecNumber evidence="5 18">2.9.1.2</ecNumber>
    </recommendedName>
    <alternativeName>
        <fullName evidence="14 18">Selenocysteine synthase</fullName>
    </alternativeName>
    <alternativeName>
        <fullName evidence="15 18">Selenocysteinyl-tRNA(Sec) synthase</fullName>
    </alternativeName>
    <alternativeName>
        <fullName evidence="16 18">Sep-tRNA:Sec-tRNA synthase</fullName>
    </alternativeName>
</protein>
<dbReference type="AlphaFoldDB" id="A0A813RWA6"/>
<evidence type="ECO:0000256" key="4">
    <source>
        <dbReference type="ARBA" id="ARBA00007037"/>
    </source>
</evidence>
<accession>A0A813RWA6</accession>
<feature type="binding site" evidence="19">
    <location>
        <position position="397"/>
    </location>
    <ligand>
        <name>tRNA</name>
        <dbReference type="ChEBI" id="CHEBI:17843"/>
    </ligand>
</feature>
<name>A0A813RWA6_ADIRI</name>
<evidence type="ECO:0000256" key="1">
    <source>
        <dbReference type="ARBA" id="ARBA00001933"/>
    </source>
</evidence>
<comment type="catalytic activity">
    <reaction evidence="17 18">
        <text>O-phospho-L-seryl-tRNA(Sec) + selenophosphate + H2O = L-selenocysteinyl-tRNA(Sec) + 2 phosphate</text>
        <dbReference type="Rhea" id="RHEA:25041"/>
        <dbReference type="Rhea" id="RHEA-COMP:9743"/>
        <dbReference type="Rhea" id="RHEA-COMP:9947"/>
        <dbReference type="ChEBI" id="CHEBI:15377"/>
        <dbReference type="ChEBI" id="CHEBI:16144"/>
        <dbReference type="ChEBI" id="CHEBI:43474"/>
        <dbReference type="ChEBI" id="CHEBI:78551"/>
        <dbReference type="ChEBI" id="CHEBI:78573"/>
        <dbReference type="EC" id="2.9.1.2"/>
    </reaction>
</comment>
<feature type="binding site" evidence="19">
    <location>
        <position position="97"/>
    </location>
    <ligand>
        <name>substrate</name>
    </ligand>
</feature>
<dbReference type="OrthoDB" id="10263545at2759"/>
<feature type="site" description="May act as a substrate filter by repelling compounds with a negatively charged alpha-carboxylate" evidence="20">
    <location>
        <position position="74"/>
    </location>
</feature>
<keyword evidence="21" id="KW-0812">Transmembrane</keyword>
<evidence type="ECO:0000313" key="23">
    <source>
        <dbReference type="Proteomes" id="UP000663852"/>
    </source>
</evidence>
<feature type="transmembrane region" description="Helical" evidence="21">
    <location>
        <begin position="134"/>
        <end position="155"/>
    </location>
</feature>
<keyword evidence="7 18" id="KW-0820">tRNA-binding</keyword>
<dbReference type="InterPro" id="IPR015421">
    <property type="entry name" value="PyrdxlP-dep_Trfase_major"/>
</dbReference>
<evidence type="ECO:0000256" key="18">
    <source>
        <dbReference type="PIRNR" id="PIRNR017689"/>
    </source>
</evidence>
<dbReference type="Proteomes" id="UP000663852">
    <property type="component" value="Unassembled WGS sequence"/>
</dbReference>
<evidence type="ECO:0000256" key="20">
    <source>
        <dbReference type="PIRSR" id="PIRSR017689-50"/>
    </source>
</evidence>
<reference evidence="22" key="1">
    <citation type="submission" date="2021-02" db="EMBL/GenBank/DDBJ databases">
        <authorList>
            <person name="Nowell W R."/>
        </authorList>
    </citation>
    <scope>NUCLEOTIDE SEQUENCE</scope>
</reference>
<dbReference type="Pfam" id="PF05889">
    <property type="entry name" value="SepSecS"/>
    <property type="match status" value="1"/>
</dbReference>
<keyword evidence="11 18" id="KW-0648">Protein biosynthesis</keyword>
<feature type="modified residue" description="N6-(pyridoxal phosphate)lysine" evidence="20">
    <location>
        <position position="285"/>
    </location>
</feature>
<evidence type="ECO:0000256" key="7">
    <source>
        <dbReference type="ARBA" id="ARBA00022555"/>
    </source>
</evidence>
<evidence type="ECO:0000256" key="2">
    <source>
        <dbReference type="ARBA" id="ARBA00002552"/>
    </source>
</evidence>
<keyword evidence="21" id="KW-0472">Membrane</keyword>
<keyword evidence="8 18" id="KW-0808">Transferase</keyword>
<evidence type="ECO:0000256" key="16">
    <source>
        <dbReference type="ARBA" id="ARBA00032693"/>
    </source>
</evidence>
<evidence type="ECO:0000313" key="22">
    <source>
        <dbReference type="EMBL" id="CAF0788568.1"/>
    </source>
</evidence>
<keyword evidence="18" id="KW-0963">Cytoplasm</keyword>
<dbReference type="PIRSF" id="PIRSF017689">
    <property type="entry name" value="SepSecS"/>
    <property type="match status" value="1"/>
</dbReference>
<evidence type="ECO:0000256" key="14">
    <source>
        <dbReference type="ARBA" id="ARBA00030669"/>
    </source>
</evidence>
<proteinExistence type="inferred from homology"/>
<organism evidence="22 23">
    <name type="scientific">Adineta ricciae</name>
    <name type="common">Rotifer</name>
    <dbReference type="NCBI Taxonomy" id="249248"/>
    <lineage>
        <taxon>Eukaryota</taxon>
        <taxon>Metazoa</taxon>
        <taxon>Spiralia</taxon>
        <taxon>Gnathifera</taxon>
        <taxon>Rotifera</taxon>
        <taxon>Eurotatoria</taxon>
        <taxon>Bdelloidea</taxon>
        <taxon>Adinetida</taxon>
        <taxon>Adinetidae</taxon>
        <taxon>Adineta</taxon>
    </lineage>
</organism>
<dbReference type="InterPro" id="IPR015424">
    <property type="entry name" value="PyrdxlP-dep_Trfase"/>
</dbReference>
<evidence type="ECO:0000256" key="15">
    <source>
        <dbReference type="ARBA" id="ARBA00032048"/>
    </source>
</evidence>
<keyword evidence="21" id="KW-1133">Transmembrane helix</keyword>
<evidence type="ECO:0000256" key="3">
    <source>
        <dbReference type="ARBA" id="ARBA00004822"/>
    </source>
</evidence>
<dbReference type="EMBL" id="CAJNOJ010000011">
    <property type="protein sequence ID" value="CAF0788568.1"/>
    <property type="molecule type" value="Genomic_DNA"/>
</dbReference>
<dbReference type="GO" id="GO:0005737">
    <property type="term" value="C:cytoplasm"/>
    <property type="evidence" value="ECO:0007669"/>
    <property type="project" value="UniProtKB-SubCell"/>
</dbReference>
<sequence length="468" mass="53009">MNDDALKYAERLVPRSYIDLARQARRSYEQQIRLIVEHRKLPEQSLDENIIEQWLDEIAQMDSNNFQGNIGVGEREGRIYSSLVARRHALLSHGIGRSGDINAVQPKAAGSSLLNKLTNELVLDAIHILGLRTVTHALVIPMATGMTMTLCFLVLKKQRPNSRYVLWSRIDQKSCFKSILTANLEPIVIEQTETDCYLQTNVSEFEKQIQQLNPEEICCIVSTTSCFAPRAIDNIQRLSQLCLTHSIPHVVNNAYGLQSTKIVHEIEQSKRSNGRIDYIVQSTDKNFLVPVGGSIVLTYDSQSFDRLSHAYPGRASITPTMDMFITLLSMGKNGLLELVQKRKVLFTLFFDKLSQWALENNESILSSKQFSPISIAISLKHLPNERLTELGSKLFTRRISGARVVKLGTKQKIESYEFTNYGAHSSSVQYSYLTVAAAIGIEESDIDIFMKKFNDVYQKLRRNETLDD</sequence>
<dbReference type="InterPro" id="IPR019872">
    <property type="entry name" value="Sec-tRNA_Se_transferase"/>
</dbReference>
<evidence type="ECO:0000256" key="8">
    <source>
        <dbReference type="ARBA" id="ARBA00022679"/>
    </source>
</evidence>
<keyword evidence="9 18" id="KW-0694">RNA-binding</keyword>
<evidence type="ECO:0000256" key="19">
    <source>
        <dbReference type="PIRSR" id="PIRSR017689-1"/>
    </source>
</evidence>
<evidence type="ECO:0000256" key="9">
    <source>
        <dbReference type="ARBA" id="ARBA00022884"/>
    </source>
</evidence>
<keyword evidence="12 18" id="KW-0711">Selenium</keyword>
<evidence type="ECO:0000256" key="21">
    <source>
        <dbReference type="SAM" id="Phobius"/>
    </source>
</evidence>
<dbReference type="UniPathway" id="UPA00906">
    <property type="reaction ID" value="UER00898"/>
</dbReference>
<feature type="binding site" evidence="19">
    <location>
        <position position="105"/>
    </location>
    <ligand>
        <name>substrate</name>
    </ligand>
</feature>
<dbReference type="NCBIfam" id="TIGR03531">
    <property type="entry name" value="selenium_SpcS"/>
    <property type="match status" value="1"/>
</dbReference>
<dbReference type="PANTHER" id="PTHR12944:SF2">
    <property type="entry name" value="O-PHOSPHOSERYL-TRNA(SEC) SELENIUM TRANSFERASE"/>
    <property type="match status" value="1"/>
</dbReference>
<dbReference type="EC" id="2.9.1.2" evidence="5 18"/>
<feature type="binding site" evidence="19">
    <location>
        <position position="75"/>
    </location>
    <ligand>
        <name>pyridoxal 5'-phosphate</name>
        <dbReference type="ChEBI" id="CHEBI:597326"/>
    </ligand>
</feature>
<dbReference type="GO" id="GO:0001717">
    <property type="term" value="P:conversion of seryl-tRNAsec to selenocys-tRNAsec"/>
    <property type="evidence" value="ECO:0007669"/>
    <property type="project" value="UniProtKB-UniRule"/>
</dbReference>
<keyword evidence="10 18" id="KW-0663">Pyridoxal phosphate</keyword>
<feature type="binding site" evidence="19">
    <location>
        <position position="271"/>
    </location>
    <ligand>
        <name>tRNA</name>
        <dbReference type="ChEBI" id="CHEBI:17843"/>
    </ligand>
</feature>